<evidence type="ECO:0000256" key="2">
    <source>
        <dbReference type="SAM" id="MobiDB-lite"/>
    </source>
</evidence>
<dbReference type="SUPFAM" id="SSF57850">
    <property type="entry name" value="RING/U-box"/>
    <property type="match status" value="1"/>
</dbReference>
<dbReference type="AlphaFoldDB" id="A0AAE0FT66"/>
<evidence type="ECO:0000313" key="5">
    <source>
        <dbReference type="Proteomes" id="UP001190700"/>
    </source>
</evidence>
<dbReference type="CDD" id="cd16448">
    <property type="entry name" value="RING-H2"/>
    <property type="match status" value="1"/>
</dbReference>
<reference evidence="4 5" key="1">
    <citation type="journal article" date="2015" name="Genome Biol. Evol.">
        <title>Comparative Genomics of a Bacterivorous Green Alga Reveals Evolutionary Causalities and Consequences of Phago-Mixotrophic Mode of Nutrition.</title>
        <authorList>
            <person name="Burns J.A."/>
            <person name="Paasch A."/>
            <person name="Narechania A."/>
            <person name="Kim E."/>
        </authorList>
    </citation>
    <scope>NUCLEOTIDE SEQUENCE [LARGE SCALE GENOMIC DNA]</scope>
    <source>
        <strain evidence="4 5">PLY_AMNH</strain>
    </source>
</reference>
<dbReference type="Proteomes" id="UP001190700">
    <property type="component" value="Unassembled WGS sequence"/>
</dbReference>
<dbReference type="SMART" id="SM00580">
    <property type="entry name" value="PUG"/>
    <property type="match status" value="1"/>
</dbReference>
<dbReference type="Gene3D" id="1.20.58.2190">
    <property type="match status" value="1"/>
</dbReference>
<dbReference type="PANTHER" id="PTHR23153:SF38">
    <property type="entry name" value="UBX DOMAIN-CONTAINING PROTEIN 6"/>
    <property type="match status" value="1"/>
</dbReference>
<evidence type="ECO:0000259" key="3">
    <source>
        <dbReference type="PROSITE" id="PS50089"/>
    </source>
</evidence>
<dbReference type="PANTHER" id="PTHR23153">
    <property type="entry name" value="UBX-RELATED"/>
    <property type="match status" value="1"/>
</dbReference>
<accession>A0AAE0FT66</accession>
<keyword evidence="5" id="KW-1185">Reference proteome</keyword>
<dbReference type="PROSITE" id="PS50089">
    <property type="entry name" value="ZF_RING_2"/>
    <property type="match status" value="1"/>
</dbReference>
<evidence type="ECO:0000256" key="1">
    <source>
        <dbReference type="PROSITE-ProRule" id="PRU00175"/>
    </source>
</evidence>
<comment type="caution">
    <text evidence="4">The sequence shown here is derived from an EMBL/GenBank/DDBJ whole genome shotgun (WGS) entry which is preliminary data.</text>
</comment>
<gene>
    <name evidence="4" type="ORF">CYMTET_25879</name>
</gene>
<organism evidence="4 5">
    <name type="scientific">Cymbomonas tetramitiformis</name>
    <dbReference type="NCBI Taxonomy" id="36881"/>
    <lineage>
        <taxon>Eukaryota</taxon>
        <taxon>Viridiplantae</taxon>
        <taxon>Chlorophyta</taxon>
        <taxon>Pyramimonadophyceae</taxon>
        <taxon>Pyramimonadales</taxon>
        <taxon>Pyramimonadaceae</taxon>
        <taxon>Cymbomonas</taxon>
    </lineage>
</organism>
<dbReference type="GO" id="GO:0005737">
    <property type="term" value="C:cytoplasm"/>
    <property type="evidence" value="ECO:0007669"/>
    <property type="project" value="TreeGrafter"/>
</dbReference>
<keyword evidence="1" id="KW-0862">Zinc</keyword>
<dbReference type="InterPro" id="IPR001841">
    <property type="entry name" value="Znf_RING"/>
</dbReference>
<dbReference type="Gene3D" id="3.30.40.10">
    <property type="entry name" value="Zinc/RING finger domain, C3HC4 (zinc finger)"/>
    <property type="match status" value="1"/>
</dbReference>
<dbReference type="InterPro" id="IPR036339">
    <property type="entry name" value="PUB-like_dom_sf"/>
</dbReference>
<dbReference type="InterPro" id="IPR018997">
    <property type="entry name" value="PUB_domain"/>
</dbReference>
<keyword evidence="1" id="KW-0479">Metal-binding</keyword>
<feature type="domain" description="RING-type" evidence="3">
    <location>
        <begin position="209"/>
        <end position="272"/>
    </location>
</feature>
<keyword evidence="1" id="KW-0863">Zinc-finger</keyword>
<feature type="region of interest" description="Disordered" evidence="2">
    <location>
        <begin position="144"/>
        <end position="163"/>
    </location>
</feature>
<evidence type="ECO:0000313" key="4">
    <source>
        <dbReference type="EMBL" id="KAK3265435.1"/>
    </source>
</evidence>
<dbReference type="EMBL" id="LGRX02013919">
    <property type="protein sequence ID" value="KAK3265435.1"/>
    <property type="molecule type" value="Genomic_DNA"/>
</dbReference>
<dbReference type="CDD" id="cd09212">
    <property type="entry name" value="PUB"/>
    <property type="match status" value="1"/>
</dbReference>
<feature type="compositionally biased region" description="Low complexity" evidence="2">
    <location>
        <begin position="146"/>
        <end position="161"/>
    </location>
</feature>
<dbReference type="GO" id="GO:0008270">
    <property type="term" value="F:zinc ion binding"/>
    <property type="evidence" value="ECO:0007669"/>
    <property type="project" value="UniProtKB-KW"/>
</dbReference>
<dbReference type="Pfam" id="PF09409">
    <property type="entry name" value="PUB"/>
    <property type="match status" value="1"/>
</dbReference>
<proteinExistence type="predicted"/>
<protein>
    <recommendedName>
        <fullName evidence="3">RING-type domain-containing protein</fullName>
    </recommendedName>
</protein>
<dbReference type="InterPro" id="IPR013083">
    <property type="entry name" value="Znf_RING/FYVE/PHD"/>
</dbReference>
<name>A0AAE0FT66_9CHLO</name>
<dbReference type="SUPFAM" id="SSF143503">
    <property type="entry name" value="PUG domain-like"/>
    <property type="match status" value="1"/>
</dbReference>
<dbReference type="SMART" id="SM00184">
    <property type="entry name" value="RING"/>
    <property type="match status" value="1"/>
</dbReference>
<sequence length="400" mass="44258">MAEAISMDAGGAVHDRTGLRRPFVDILQNQLIDPTLDVSEQQARLHSLVNLLRNVLKYPEQEKFRKLRFSNPQLKAKVVDVRGSVEYLAAAGWQHKVIDAEEHLLLPLDSSATQLRFTQLRVIRVAEDVLSEYWKHLTERAEAMNGASSGARTTAASDSGSLPGTAYRAEEAVMADPARLVDPASSQAPEQDVLPNQDIDAANNESDPCPICLEEVEDKTGGEPAVAVVRLGCGHQLHLSCWLKCSLPATTGGSGLDRYVEARVARKCALCRVEYDQSTMETVRVLRQQLAMASSSIVQSADQLLQRVTDNPNLQPTVEDVRDFESAQEMPLDIGDIYSALVRPVYISGSQHTRLKPHRLDNALRCAAIPRSRVSCAANQKLWPAFRKPSIRCIEEPHRR</sequence>